<name>A0AAE0YXG8_9GAST</name>
<dbReference type="Proteomes" id="UP001283361">
    <property type="component" value="Unassembled WGS sequence"/>
</dbReference>
<protein>
    <submittedName>
        <fullName evidence="1">Uncharacterized protein</fullName>
    </submittedName>
</protein>
<gene>
    <name evidence="1" type="ORF">RRG08_065063</name>
</gene>
<evidence type="ECO:0000313" key="2">
    <source>
        <dbReference type="Proteomes" id="UP001283361"/>
    </source>
</evidence>
<keyword evidence="2" id="KW-1185">Reference proteome</keyword>
<sequence length="73" mass="8332">MLFTVSLVQRVAIWSHTRSQASSIVVTTVKCPVLWFSPEETTHCVIVKATVYRAFHRNKHQTLITGGKAYMRI</sequence>
<dbReference type="EMBL" id="JAWDGP010005188">
    <property type="protein sequence ID" value="KAK3758913.1"/>
    <property type="molecule type" value="Genomic_DNA"/>
</dbReference>
<comment type="caution">
    <text evidence="1">The sequence shown here is derived from an EMBL/GenBank/DDBJ whole genome shotgun (WGS) entry which is preliminary data.</text>
</comment>
<dbReference type="AlphaFoldDB" id="A0AAE0YXG8"/>
<proteinExistence type="predicted"/>
<evidence type="ECO:0000313" key="1">
    <source>
        <dbReference type="EMBL" id="KAK3758913.1"/>
    </source>
</evidence>
<accession>A0AAE0YXG8</accession>
<reference evidence="1" key="1">
    <citation type="journal article" date="2023" name="G3 (Bethesda)">
        <title>A reference genome for the long-term kleptoplast-retaining sea slug Elysia crispata morphotype clarki.</title>
        <authorList>
            <person name="Eastman K.E."/>
            <person name="Pendleton A.L."/>
            <person name="Shaikh M.A."/>
            <person name="Suttiyut T."/>
            <person name="Ogas R."/>
            <person name="Tomko P."/>
            <person name="Gavelis G."/>
            <person name="Widhalm J.R."/>
            <person name="Wisecaver J.H."/>
        </authorList>
    </citation>
    <scope>NUCLEOTIDE SEQUENCE</scope>
    <source>
        <strain evidence="1">ECLA1</strain>
    </source>
</reference>
<organism evidence="1 2">
    <name type="scientific">Elysia crispata</name>
    <name type="common">lettuce slug</name>
    <dbReference type="NCBI Taxonomy" id="231223"/>
    <lineage>
        <taxon>Eukaryota</taxon>
        <taxon>Metazoa</taxon>
        <taxon>Spiralia</taxon>
        <taxon>Lophotrochozoa</taxon>
        <taxon>Mollusca</taxon>
        <taxon>Gastropoda</taxon>
        <taxon>Heterobranchia</taxon>
        <taxon>Euthyneura</taxon>
        <taxon>Panpulmonata</taxon>
        <taxon>Sacoglossa</taxon>
        <taxon>Placobranchoidea</taxon>
        <taxon>Plakobranchidae</taxon>
        <taxon>Elysia</taxon>
    </lineage>
</organism>